<evidence type="ECO:0000256" key="8">
    <source>
        <dbReference type="ARBA" id="ARBA00022777"/>
    </source>
</evidence>
<dbReference type="Gene3D" id="6.10.340.10">
    <property type="match status" value="1"/>
</dbReference>
<evidence type="ECO:0000256" key="1">
    <source>
        <dbReference type="ARBA" id="ARBA00000085"/>
    </source>
</evidence>
<dbReference type="InterPro" id="IPR003660">
    <property type="entry name" value="HAMP_dom"/>
</dbReference>
<evidence type="ECO:0000259" key="13">
    <source>
        <dbReference type="PROSITE" id="PS50109"/>
    </source>
</evidence>
<comment type="caution">
    <text evidence="15">The sequence shown here is derived from an EMBL/GenBank/DDBJ whole genome shotgun (WGS) entry which is preliminary data.</text>
</comment>
<evidence type="ECO:0000256" key="4">
    <source>
        <dbReference type="ARBA" id="ARBA00022475"/>
    </source>
</evidence>
<dbReference type="GO" id="GO:0005886">
    <property type="term" value="C:plasma membrane"/>
    <property type="evidence" value="ECO:0007669"/>
    <property type="project" value="UniProtKB-SubCell"/>
</dbReference>
<dbReference type="PRINTS" id="PR00344">
    <property type="entry name" value="BCTRLSENSOR"/>
</dbReference>
<keyword evidence="6" id="KW-0808">Transferase</keyword>
<evidence type="ECO:0000256" key="5">
    <source>
        <dbReference type="ARBA" id="ARBA00022553"/>
    </source>
</evidence>
<dbReference type="PANTHER" id="PTHR45453">
    <property type="entry name" value="PHOSPHATE REGULON SENSOR PROTEIN PHOR"/>
    <property type="match status" value="1"/>
</dbReference>
<dbReference type="CDD" id="cd00075">
    <property type="entry name" value="HATPase"/>
    <property type="match status" value="1"/>
</dbReference>
<evidence type="ECO:0000256" key="7">
    <source>
        <dbReference type="ARBA" id="ARBA00022741"/>
    </source>
</evidence>
<dbReference type="InterPro" id="IPR050351">
    <property type="entry name" value="BphY/WalK/GraS-like"/>
</dbReference>
<evidence type="ECO:0000256" key="11">
    <source>
        <dbReference type="ARBA" id="ARBA00023136"/>
    </source>
</evidence>
<evidence type="ECO:0000256" key="12">
    <source>
        <dbReference type="SAM" id="Phobius"/>
    </source>
</evidence>
<keyword evidence="5" id="KW-0597">Phosphoprotein</keyword>
<dbReference type="Gene3D" id="1.10.287.130">
    <property type="match status" value="1"/>
</dbReference>
<dbReference type="GO" id="GO:0005524">
    <property type="term" value="F:ATP binding"/>
    <property type="evidence" value="ECO:0007669"/>
    <property type="project" value="UniProtKB-KW"/>
</dbReference>
<feature type="transmembrane region" description="Helical" evidence="12">
    <location>
        <begin position="6"/>
        <end position="33"/>
    </location>
</feature>
<dbReference type="Pfam" id="PF02518">
    <property type="entry name" value="HATPase_c"/>
    <property type="match status" value="1"/>
</dbReference>
<dbReference type="RefSeq" id="WP_068658625.1">
    <property type="nucleotide sequence ID" value="NZ_CP017770.1"/>
</dbReference>
<dbReference type="FunFam" id="3.30.565.10:FF:000006">
    <property type="entry name" value="Sensor histidine kinase WalK"/>
    <property type="match status" value="1"/>
</dbReference>
<evidence type="ECO:0000256" key="10">
    <source>
        <dbReference type="ARBA" id="ARBA00023012"/>
    </source>
</evidence>
<dbReference type="PROSITE" id="PS50885">
    <property type="entry name" value="HAMP"/>
    <property type="match status" value="1"/>
</dbReference>
<keyword evidence="12" id="KW-1133">Transmembrane helix</keyword>
<dbReference type="InterPro" id="IPR005467">
    <property type="entry name" value="His_kinase_dom"/>
</dbReference>
<dbReference type="Proteomes" id="UP000077134">
    <property type="component" value="Unassembled WGS sequence"/>
</dbReference>
<dbReference type="SMART" id="SM00387">
    <property type="entry name" value="HATPase_c"/>
    <property type="match status" value="1"/>
</dbReference>
<dbReference type="Pfam" id="PF00512">
    <property type="entry name" value="HisKA"/>
    <property type="match status" value="1"/>
</dbReference>
<proteinExistence type="predicted"/>
<dbReference type="InterPro" id="IPR003661">
    <property type="entry name" value="HisK_dim/P_dom"/>
</dbReference>
<keyword evidence="10" id="KW-0902">Two-component regulatory system</keyword>
<sequence>MNGKSVIVKLFTLTSSVFIVLFLLMYVGQLVFFEDFYKYRELKSLEKNTRAFADQYEKSTDELNRINALSAFLNDNKAQIVVVDKSGNYLFDNPFKIVITLENGQEITIPLYVYPHSGELENTGLKIGDTISVTGLFQYEGNKEIFYSTQITKNDGALISRRTEHSQTSMQVLTGRIVHIILPRADQWNIREGILNFAIIGNFPLADTELQMLESGEAITKEWTEPWSNAENLILLHPILEEGNLSSIAMVVSSVAELDTTYASLRIYYLYFGAGGILLILLLSVFYSKVVAKPLLKINDMAKRLERMDFSVITPLQCNDEFGMLSRNLTSLAGKLDVALSQLREMNSQLLSDIEQKEQLERIQHAFISDISHELKTPLSIIRSYAEGLRDRVAEDRKRLYTDTIIDECKRMEELILNMLMLMRYDSEMNLFHPEACSLKELLERVIRLMKEQLNGSELELVFKAEQNYIVYVDPVLVERIMLNLISNAIRHAYPESTITISVEEFSSQTVRVAVKNQGNSIAEEHMQRIWDRFYQVAESRSRNMSGSGLGLAIVKQIVNDHGQSCGSCNTDEGVVFWFTLEMFLEEE</sequence>
<name>A0A167DX20_9BACL</name>
<dbReference type="PANTHER" id="PTHR45453:SF1">
    <property type="entry name" value="PHOSPHATE REGULON SENSOR PROTEIN PHOR"/>
    <property type="match status" value="1"/>
</dbReference>
<keyword evidence="8" id="KW-0418">Kinase</keyword>
<keyword evidence="12" id="KW-0812">Transmembrane</keyword>
<comment type="subcellular location">
    <subcellularLocation>
        <location evidence="2">Cell membrane</location>
        <topology evidence="2">Multi-pass membrane protein</topology>
    </subcellularLocation>
</comment>
<keyword evidence="4" id="KW-1003">Cell membrane</keyword>
<feature type="transmembrane region" description="Helical" evidence="12">
    <location>
        <begin position="268"/>
        <end position="287"/>
    </location>
</feature>
<dbReference type="InterPro" id="IPR004358">
    <property type="entry name" value="Sig_transdc_His_kin-like_C"/>
</dbReference>
<evidence type="ECO:0000259" key="14">
    <source>
        <dbReference type="PROSITE" id="PS50885"/>
    </source>
</evidence>
<dbReference type="CDD" id="cd00082">
    <property type="entry name" value="HisKA"/>
    <property type="match status" value="1"/>
</dbReference>
<dbReference type="InterPro" id="IPR036097">
    <property type="entry name" value="HisK_dim/P_sf"/>
</dbReference>
<evidence type="ECO:0000256" key="6">
    <source>
        <dbReference type="ARBA" id="ARBA00022679"/>
    </source>
</evidence>
<dbReference type="KEGG" id="pcx:LPB68_01245"/>
<dbReference type="GO" id="GO:0000155">
    <property type="term" value="F:phosphorelay sensor kinase activity"/>
    <property type="evidence" value="ECO:0007669"/>
    <property type="project" value="InterPro"/>
</dbReference>
<keyword evidence="11 12" id="KW-0472">Membrane</keyword>
<reference evidence="15 16" key="1">
    <citation type="submission" date="2016-02" db="EMBL/GenBank/DDBJ databases">
        <title>Paenibacillus sp. LPB0068, isolated from Crassostrea gigas.</title>
        <authorList>
            <person name="Shin S.-K."/>
            <person name="Yi H."/>
        </authorList>
    </citation>
    <scope>NUCLEOTIDE SEQUENCE [LARGE SCALE GENOMIC DNA]</scope>
    <source>
        <strain evidence="15 16">LPB0068</strain>
    </source>
</reference>
<protein>
    <recommendedName>
        <fullName evidence="3">histidine kinase</fullName>
        <ecNumber evidence="3">2.7.13.3</ecNumber>
    </recommendedName>
</protein>
<gene>
    <name evidence="15" type="ORF">PNBC_12710</name>
</gene>
<dbReference type="EMBL" id="LSFN01000014">
    <property type="protein sequence ID" value="OAB74878.1"/>
    <property type="molecule type" value="Genomic_DNA"/>
</dbReference>
<dbReference type="EC" id="2.7.13.3" evidence="3"/>
<keyword evidence="16" id="KW-1185">Reference proteome</keyword>
<dbReference type="InterPro" id="IPR003594">
    <property type="entry name" value="HATPase_dom"/>
</dbReference>
<dbReference type="Gene3D" id="3.30.565.10">
    <property type="entry name" value="Histidine kinase-like ATPase, C-terminal domain"/>
    <property type="match status" value="1"/>
</dbReference>
<comment type="catalytic activity">
    <reaction evidence="1">
        <text>ATP + protein L-histidine = ADP + protein N-phospho-L-histidine.</text>
        <dbReference type="EC" id="2.7.13.3"/>
    </reaction>
</comment>
<dbReference type="SMART" id="SM00388">
    <property type="entry name" value="HisKA"/>
    <property type="match status" value="1"/>
</dbReference>
<evidence type="ECO:0000256" key="9">
    <source>
        <dbReference type="ARBA" id="ARBA00022840"/>
    </source>
</evidence>
<organism evidence="15 16">
    <name type="scientific">Paenibacillus crassostreae</name>
    <dbReference type="NCBI Taxonomy" id="1763538"/>
    <lineage>
        <taxon>Bacteria</taxon>
        <taxon>Bacillati</taxon>
        <taxon>Bacillota</taxon>
        <taxon>Bacilli</taxon>
        <taxon>Bacillales</taxon>
        <taxon>Paenibacillaceae</taxon>
        <taxon>Paenibacillus</taxon>
    </lineage>
</organism>
<dbReference type="GO" id="GO:0016036">
    <property type="term" value="P:cellular response to phosphate starvation"/>
    <property type="evidence" value="ECO:0007669"/>
    <property type="project" value="TreeGrafter"/>
</dbReference>
<dbReference type="SUPFAM" id="SSF55874">
    <property type="entry name" value="ATPase domain of HSP90 chaperone/DNA topoisomerase II/histidine kinase"/>
    <property type="match status" value="1"/>
</dbReference>
<feature type="domain" description="HAMP" evidence="14">
    <location>
        <begin position="289"/>
        <end position="341"/>
    </location>
</feature>
<evidence type="ECO:0000313" key="16">
    <source>
        <dbReference type="Proteomes" id="UP000077134"/>
    </source>
</evidence>
<dbReference type="GO" id="GO:0004721">
    <property type="term" value="F:phosphoprotein phosphatase activity"/>
    <property type="evidence" value="ECO:0007669"/>
    <property type="project" value="TreeGrafter"/>
</dbReference>
<accession>A0A167DX20</accession>
<dbReference type="AlphaFoldDB" id="A0A167DX20"/>
<dbReference type="InterPro" id="IPR036890">
    <property type="entry name" value="HATPase_C_sf"/>
</dbReference>
<evidence type="ECO:0000256" key="3">
    <source>
        <dbReference type="ARBA" id="ARBA00012438"/>
    </source>
</evidence>
<dbReference type="STRING" id="1763538.LPB68_01245"/>
<keyword evidence="9" id="KW-0067">ATP-binding</keyword>
<evidence type="ECO:0000313" key="15">
    <source>
        <dbReference type="EMBL" id="OAB74878.1"/>
    </source>
</evidence>
<dbReference type="CDD" id="cd06225">
    <property type="entry name" value="HAMP"/>
    <property type="match status" value="1"/>
</dbReference>
<dbReference type="PROSITE" id="PS50109">
    <property type="entry name" value="HIS_KIN"/>
    <property type="match status" value="1"/>
</dbReference>
<keyword evidence="7" id="KW-0547">Nucleotide-binding</keyword>
<dbReference type="SUPFAM" id="SSF47384">
    <property type="entry name" value="Homodimeric domain of signal transducing histidine kinase"/>
    <property type="match status" value="1"/>
</dbReference>
<dbReference type="SUPFAM" id="SSF158472">
    <property type="entry name" value="HAMP domain-like"/>
    <property type="match status" value="1"/>
</dbReference>
<dbReference type="OrthoDB" id="9762826at2"/>
<evidence type="ECO:0000256" key="2">
    <source>
        <dbReference type="ARBA" id="ARBA00004651"/>
    </source>
</evidence>
<feature type="domain" description="Histidine kinase" evidence="13">
    <location>
        <begin position="370"/>
        <end position="585"/>
    </location>
</feature>